<keyword evidence="4" id="KW-1185">Reference proteome</keyword>
<dbReference type="InterPro" id="IPR036291">
    <property type="entry name" value="NAD(P)-bd_dom_sf"/>
</dbReference>
<keyword evidence="1" id="KW-0560">Oxidoreductase</keyword>
<dbReference type="RefSeq" id="XP_037870450.1">
    <property type="nucleotide sequence ID" value="XM_038014522.2"/>
</dbReference>
<dbReference type="Pfam" id="PF00106">
    <property type="entry name" value="adh_short"/>
    <property type="match status" value="1"/>
</dbReference>
<dbReference type="PANTHER" id="PTHR43157">
    <property type="entry name" value="PHOSPHATIDYLINOSITOL-GLYCAN BIOSYNTHESIS CLASS F PROTEIN-RELATED"/>
    <property type="match status" value="1"/>
</dbReference>
<dbReference type="EnsemblMetazoa" id="XM_038014522.1">
    <property type="protein sequence ID" value="XP_037870450.1"/>
    <property type="gene ID" value="LOC101739923"/>
</dbReference>
<sequence>MLMSVIIVLVLIFAFRTYLRMTKQMCDQNVSMVGRVVIVTGANSGIGFQTAKDLARRGARVILGCRSVDRGTKARDEIISVTNNKNVVFKQIDLSSLRSVREFAKDIIETENELHVLINNAGMFSSEKSYTEDGIDTVMQVNYFGPFLLTRLLLPLLKKSQPSRIVNVSSIFNLFGTINFKDDNHKSFYNGILTYCNSKLCNLIFTIELSERLRDTGVVVNAVHPGIILTNITNGCSNLLYRVGFAVLCWFNNLTDEDGAQTPLHLATSDIGGNATGKFFINCSESSLVSPKTRNEVLRKKLWEHSNKLIRFDESSVQL</sequence>
<evidence type="ECO:0000313" key="3">
    <source>
        <dbReference type="EnsemblMetazoa" id="XP_037870450.1"/>
    </source>
</evidence>
<dbReference type="PANTHER" id="PTHR43157:SF31">
    <property type="entry name" value="PHOSPHATIDYLINOSITOL-GLYCAN BIOSYNTHESIS CLASS F PROTEIN"/>
    <property type="match status" value="1"/>
</dbReference>
<accession>A0A8R2LZR4</accession>
<dbReference type="GeneID" id="101739923"/>
<dbReference type="Gene3D" id="3.40.50.720">
    <property type="entry name" value="NAD(P)-binding Rossmann-like Domain"/>
    <property type="match status" value="1"/>
</dbReference>
<evidence type="ECO:0000256" key="2">
    <source>
        <dbReference type="SAM" id="SignalP"/>
    </source>
</evidence>
<reference evidence="4" key="1">
    <citation type="journal article" date="2008" name="Insect Biochem. Mol. Biol.">
        <title>The genome of a lepidopteran model insect, the silkworm Bombyx mori.</title>
        <authorList>
            <consortium name="International Silkworm Genome Consortium"/>
        </authorList>
    </citation>
    <scope>NUCLEOTIDE SEQUENCE [LARGE SCALE GENOMIC DNA]</scope>
    <source>
        <strain evidence="4">p50T</strain>
    </source>
</reference>
<dbReference type="Proteomes" id="UP000005204">
    <property type="component" value="Unassembled WGS sequence"/>
</dbReference>
<evidence type="ECO:0000313" key="4">
    <source>
        <dbReference type="Proteomes" id="UP000005204"/>
    </source>
</evidence>
<name>A0A8R2LZR4_BOMMO</name>
<keyword evidence="2" id="KW-0732">Signal</keyword>
<dbReference type="SUPFAM" id="SSF51735">
    <property type="entry name" value="NAD(P)-binding Rossmann-fold domains"/>
    <property type="match status" value="1"/>
</dbReference>
<dbReference type="GO" id="GO:0016491">
    <property type="term" value="F:oxidoreductase activity"/>
    <property type="evidence" value="ECO:0007669"/>
    <property type="project" value="UniProtKB-KW"/>
</dbReference>
<reference evidence="3" key="2">
    <citation type="submission" date="2022-06" db="UniProtKB">
        <authorList>
            <consortium name="EnsemblMetazoa"/>
        </authorList>
    </citation>
    <scope>IDENTIFICATION</scope>
    <source>
        <strain evidence="3">p50T (Dazao)</strain>
    </source>
</reference>
<protein>
    <submittedName>
        <fullName evidence="3">Uncharacterized protein</fullName>
    </submittedName>
</protein>
<proteinExistence type="predicted"/>
<dbReference type="KEGG" id="bmor:101739923"/>
<dbReference type="AlphaFoldDB" id="A0A8R2LZR4"/>
<dbReference type="PRINTS" id="PR00081">
    <property type="entry name" value="GDHRDH"/>
</dbReference>
<organism evidence="3 4">
    <name type="scientific">Bombyx mori</name>
    <name type="common">Silk moth</name>
    <dbReference type="NCBI Taxonomy" id="7091"/>
    <lineage>
        <taxon>Eukaryota</taxon>
        <taxon>Metazoa</taxon>
        <taxon>Ecdysozoa</taxon>
        <taxon>Arthropoda</taxon>
        <taxon>Hexapoda</taxon>
        <taxon>Insecta</taxon>
        <taxon>Pterygota</taxon>
        <taxon>Neoptera</taxon>
        <taxon>Endopterygota</taxon>
        <taxon>Lepidoptera</taxon>
        <taxon>Glossata</taxon>
        <taxon>Ditrysia</taxon>
        <taxon>Bombycoidea</taxon>
        <taxon>Bombycidae</taxon>
        <taxon>Bombycinae</taxon>
        <taxon>Bombyx</taxon>
    </lineage>
</organism>
<feature type="chain" id="PRO_5035808599" evidence="2">
    <location>
        <begin position="22"/>
        <end position="319"/>
    </location>
</feature>
<evidence type="ECO:0000256" key="1">
    <source>
        <dbReference type="ARBA" id="ARBA00023002"/>
    </source>
</evidence>
<dbReference type="InterPro" id="IPR002347">
    <property type="entry name" value="SDR_fam"/>
</dbReference>
<dbReference type="CDD" id="cd05327">
    <property type="entry name" value="retinol-DH_like_SDR_c_like"/>
    <property type="match status" value="1"/>
</dbReference>
<feature type="signal peptide" evidence="2">
    <location>
        <begin position="1"/>
        <end position="21"/>
    </location>
</feature>